<sequence length="319" mass="34800">MRFLTTLIAMGLAAFTAQAADIDGSADHPLVPRYEDSEIVAYSNEEFTDYRLLNARTENYGGLDKNHDAALLLEGKVTRISYRAPAERSVLEVFRNYENALDAAGFETIFTCDREACGGRNFNHAIAEGSLYSLFGEYQAEQRYLAAKRPSPEGDVYAAVYSVMNKSGGGPNKDRAMVQLDTIELQPMDDKMVVLDAGKLDAGLAADGKIAVYGILFDFDKADIRSDSEPQLEEIAKLLKESPELEVLIVGHTDNEGALDYNQLLSTRRAAAVVEALTDTYGIDAARLTPVGAGMAAPVATNRTDDGRAANRRVEIVER</sequence>
<evidence type="ECO:0000313" key="9">
    <source>
        <dbReference type="Proteomes" id="UP000186216"/>
    </source>
</evidence>
<accession>A0AA45W572</accession>
<evidence type="ECO:0000256" key="3">
    <source>
        <dbReference type="ARBA" id="ARBA00023237"/>
    </source>
</evidence>
<feature type="domain" description="OmpA-like" evidence="6">
    <location>
        <begin position="204"/>
        <end position="319"/>
    </location>
</feature>
<dbReference type="EMBL" id="FTOU01000008">
    <property type="protein sequence ID" value="SIS90445.1"/>
    <property type="molecule type" value="Genomic_DNA"/>
</dbReference>
<dbReference type="PRINTS" id="PR01021">
    <property type="entry name" value="OMPADOMAIN"/>
</dbReference>
<evidence type="ECO:0000313" key="8">
    <source>
        <dbReference type="EMBL" id="WCR02142.1"/>
    </source>
</evidence>
<reference evidence="7 9" key="1">
    <citation type="submission" date="2017-01" db="EMBL/GenBank/DDBJ databases">
        <authorList>
            <person name="Varghese N."/>
            <person name="Submissions S."/>
        </authorList>
    </citation>
    <scope>NUCLEOTIDE SEQUENCE [LARGE SCALE GENOMIC DNA]</scope>
    <source>
        <strain evidence="7 9">DSM 18447</strain>
    </source>
</reference>
<feature type="signal peptide" evidence="5">
    <location>
        <begin position="1"/>
        <end position="19"/>
    </location>
</feature>
<evidence type="ECO:0000256" key="1">
    <source>
        <dbReference type="ARBA" id="ARBA00004442"/>
    </source>
</evidence>
<dbReference type="AlphaFoldDB" id="A0AA45W572"/>
<dbReference type="Proteomes" id="UP001215549">
    <property type="component" value="Chromosome"/>
</dbReference>
<dbReference type="Proteomes" id="UP000186216">
    <property type="component" value="Unassembled WGS sequence"/>
</dbReference>
<keyword evidence="10" id="KW-1185">Reference proteome</keyword>
<dbReference type="InterPro" id="IPR032608">
    <property type="entry name" value="DUF4892"/>
</dbReference>
<keyword evidence="3" id="KW-0998">Cell outer membrane</keyword>
<dbReference type="PANTHER" id="PTHR30329:SF21">
    <property type="entry name" value="LIPOPROTEIN YIAD-RELATED"/>
    <property type="match status" value="1"/>
</dbReference>
<evidence type="ECO:0000256" key="4">
    <source>
        <dbReference type="PROSITE-ProRule" id="PRU00473"/>
    </source>
</evidence>
<dbReference type="InterPro" id="IPR036737">
    <property type="entry name" value="OmpA-like_sf"/>
</dbReference>
<reference evidence="8 10" key="2">
    <citation type="submission" date="2021-01" db="EMBL/GenBank/DDBJ databases">
        <title>Biogeographic distribution of Paracoccus.</title>
        <authorList>
            <person name="Hollensteiner J."/>
            <person name="Leineberger J."/>
            <person name="Brinkhoff T."/>
            <person name="Daniel R."/>
        </authorList>
    </citation>
    <scope>NUCLEOTIDE SEQUENCE [LARGE SCALE GENOMIC DNA]</scope>
    <source>
        <strain evidence="8 10">DSM 18447</strain>
    </source>
</reference>
<gene>
    <name evidence="8" type="ORF">JHX88_14690</name>
    <name evidence="7" type="ORF">SAMN05421772_10858</name>
</gene>
<evidence type="ECO:0000256" key="5">
    <source>
        <dbReference type="SAM" id="SignalP"/>
    </source>
</evidence>
<name>A0AA45W572_9RHOB</name>
<keyword evidence="2 4" id="KW-0472">Membrane</keyword>
<proteinExistence type="predicted"/>
<dbReference type="Pfam" id="PF16234">
    <property type="entry name" value="DUF4892"/>
    <property type="match status" value="1"/>
</dbReference>
<feature type="chain" id="PRO_5041207097" evidence="5">
    <location>
        <begin position="20"/>
        <end position="319"/>
    </location>
</feature>
<dbReference type="SUPFAM" id="SSF103088">
    <property type="entry name" value="OmpA-like"/>
    <property type="match status" value="1"/>
</dbReference>
<dbReference type="RefSeq" id="WP_076526420.1">
    <property type="nucleotide sequence ID" value="NZ_CP067140.1"/>
</dbReference>
<dbReference type="PROSITE" id="PS51123">
    <property type="entry name" value="OMPA_2"/>
    <property type="match status" value="1"/>
</dbReference>
<comment type="subcellular location">
    <subcellularLocation>
        <location evidence="1">Cell outer membrane</location>
    </subcellularLocation>
</comment>
<protein>
    <submittedName>
        <fullName evidence="8">DUF4892 domain-containing protein</fullName>
    </submittedName>
    <submittedName>
        <fullName evidence="7">Outer membrane protein OmpA</fullName>
    </submittedName>
</protein>
<evidence type="ECO:0000259" key="6">
    <source>
        <dbReference type="PROSITE" id="PS51123"/>
    </source>
</evidence>
<dbReference type="GO" id="GO:0009279">
    <property type="term" value="C:cell outer membrane"/>
    <property type="evidence" value="ECO:0007669"/>
    <property type="project" value="UniProtKB-SubCell"/>
</dbReference>
<dbReference type="EMBL" id="CP067140">
    <property type="protein sequence ID" value="WCR02142.1"/>
    <property type="molecule type" value="Genomic_DNA"/>
</dbReference>
<dbReference type="InterPro" id="IPR006665">
    <property type="entry name" value="OmpA-like"/>
</dbReference>
<evidence type="ECO:0000313" key="10">
    <source>
        <dbReference type="Proteomes" id="UP001215549"/>
    </source>
</evidence>
<organism evidence="7 9">
    <name type="scientific">Paracoccus saliphilus</name>
    <dbReference type="NCBI Taxonomy" id="405559"/>
    <lineage>
        <taxon>Bacteria</taxon>
        <taxon>Pseudomonadati</taxon>
        <taxon>Pseudomonadota</taxon>
        <taxon>Alphaproteobacteria</taxon>
        <taxon>Rhodobacterales</taxon>
        <taxon>Paracoccaceae</taxon>
        <taxon>Paracoccus</taxon>
    </lineage>
</organism>
<dbReference type="Pfam" id="PF00691">
    <property type="entry name" value="OmpA"/>
    <property type="match status" value="1"/>
</dbReference>
<dbReference type="InterPro" id="IPR006664">
    <property type="entry name" value="OMP_bac"/>
</dbReference>
<dbReference type="CDD" id="cd07185">
    <property type="entry name" value="OmpA_C-like"/>
    <property type="match status" value="1"/>
</dbReference>
<evidence type="ECO:0000256" key="2">
    <source>
        <dbReference type="ARBA" id="ARBA00023136"/>
    </source>
</evidence>
<keyword evidence="5" id="KW-0732">Signal</keyword>
<dbReference type="InterPro" id="IPR050330">
    <property type="entry name" value="Bact_OuterMem_StrucFunc"/>
</dbReference>
<dbReference type="PANTHER" id="PTHR30329">
    <property type="entry name" value="STATOR ELEMENT OF FLAGELLAR MOTOR COMPLEX"/>
    <property type="match status" value="1"/>
</dbReference>
<evidence type="ECO:0000313" key="7">
    <source>
        <dbReference type="EMBL" id="SIS90445.1"/>
    </source>
</evidence>
<dbReference type="Gene3D" id="3.30.1330.60">
    <property type="entry name" value="OmpA-like domain"/>
    <property type="match status" value="1"/>
</dbReference>